<evidence type="ECO:0000313" key="1">
    <source>
        <dbReference type="EMBL" id="KAH3667501.1"/>
    </source>
</evidence>
<proteinExistence type="predicted"/>
<sequence>MQVSIVLPSYDQWPTAPAYTPRFCCSSSPISSIARTLGAPETVPAGKIDRNASKRVLSPRSTPLTCDTRCITCENRSTVSRRSTFVESGAQTLLTSFLAKSTSITCSARSLSDDWSVCASSSSSSLVLPRRIVPAIGCVTMRSFKSLFTSSSGEAPTIWKSRLKVFDAVIRHISDSTPAKLRDTRELCLLGRRAVLHSDKLYFHLCTTTEFTSPASLIDLESRSITFIGNACASTHSLSVFVCDLTNSNTVLTSSEELKLCTTRDPSASLIWTLASPAPWSSGSGVAPAAAAGAVSSTTGSGFGSPGTGDPSR</sequence>
<accession>A0A9P8T671</accession>
<keyword evidence="2" id="KW-1185">Reference proteome</keyword>
<dbReference type="RefSeq" id="XP_046062313.1">
    <property type="nucleotide sequence ID" value="XM_046204098.1"/>
</dbReference>
<dbReference type="GeneID" id="70235117"/>
<comment type="caution">
    <text evidence="1">The sequence shown here is derived from an EMBL/GenBank/DDBJ whole genome shotgun (WGS) entry which is preliminary data.</text>
</comment>
<protein>
    <submittedName>
        <fullName evidence="1">Uncharacterized protein</fullName>
    </submittedName>
</protein>
<gene>
    <name evidence="1" type="ORF">OGAPHI_003150</name>
</gene>
<organism evidence="1 2">
    <name type="scientific">Ogataea philodendri</name>
    <dbReference type="NCBI Taxonomy" id="1378263"/>
    <lineage>
        <taxon>Eukaryota</taxon>
        <taxon>Fungi</taxon>
        <taxon>Dikarya</taxon>
        <taxon>Ascomycota</taxon>
        <taxon>Saccharomycotina</taxon>
        <taxon>Pichiomycetes</taxon>
        <taxon>Pichiales</taxon>
        <taxon>Pichiaceae</taxon>
        <taxon>Ogataea</taxon>
    </lineage>
</organism>
<dbReference type="Proteomes" id="UP000769157">
    <property type="component" value="Unassembled WGS sequence"/>
</dbReference>
<dbReference type="OrthoDB" id="10539064at2759"/>
<reference evidence="1" key="2">
    <citation type="submission" date="2021-01" db="EMBL/GenBank/DDBJ databases">
        <authorList>
            <person name="Schikora-Tamarit M.A."/>
        </authorList>
    </citation>
    <scope>NUCLEOTIDE SEQUENCE</scope>
    <source>
        <strain evidence="1">CBS6075</strain>
    </source>
</reference>
<dbReference type="AlphaFoldDB" id="A0A9P8T671"/>
<dbReference type="EMBL" id="JAEUBE010000183">
    <property type="protein sequence ID" value="KAH3667501.1"/>
    <property type="molecule type" value="Genomic_DNA"/>
</dbReference>
<evidence type="ECO:0000313" key="2">
    <source>
        <dbReference type="Proteomes" id="UP000769157"/>
    </source>
</evidence>
<name>A0A9P8T671_9ASCO</name>
<reference evidence="1" key="1">
    <citation type="journal article" date="2021" name="Open Biol.">
        <title>Shared evolutionary footprints suggest mitochondrial oxidative damage underlies multiple complex I losses in fungi.</title>
        <authorList>
            <person name="Schikora-Tamarit M.A."/>
            <person name="Marcet-Houben M."/>
            <person name="Nosek J."/>
            <person name="Gabaldon T."/>
        </authorList>
    </citation>
    <scope>NUCLEOTIDE SEQUENCE</scope>
    <source>
        <strain evidence="1">CBS6075</strain>
    </source>
</reference>